<dbReference type="InterPro" id="IPR041698">
    <property type="entry name" value="Methyltransf_25"/>
</dbReference>
<dbReference type="GO" id="GO:0032259">
    <property type="term" value="P:methylation"/>
    <property type="evidence" value="ECO:0007669"/>
    <property type="project" value="UniProtKB-KW"/>
</dbReference>
<dbReference type="InterPro" id="IPR029063">
    <property type="entry name" value="SAM-dependent_MTases_sf"/>
</dbReference>
<comment type="caution">
    <text evidence="4">The sequence shown here is derived from an EMBL/GenBank/DDBJ whole genome shotgun (WGS) entry which is preliminary data.</text>
</comment>
<organism evidence="4 5">
    <name type="scientific">Streptomyces meridianus</name>
    <dbReference type="NCBI Taxonomy" id="2938945"/>
    <lineage>
        <taxon>Bacteria</taxon>
        <taxon>Bacillati</taxon>
        <taxon>Actinomycetota</taxon>
        <taxon>Actinomycetes</taxon>
        <taxon>Kitasatosporales</taxon>
        <taxon>Streptomycetaceae</taxon>
        <taxon>Streptomyces</taxon>
    </lineage>
</organism>
<sequence>MRRPTGPDGSGSLGEDGDSIPGFVAGEVGDVTGRSLLHLTCGTGHEALAWARRGAAQVVGVDASESAVDLARDLAADLGMPPERAAFVVADVYDAAVAVPDLSYDVVLSAPGSLSGLPDVERWAETAAALVAPGGFLHLAEVHPLTAVLDEPVSPPGAPPPEDLADGAQWTAETHGAEVLGATTDFDDGPRDGGPGLRRQHSVAEVVSAVAAAGLRIDFLHEHDAGPYRILECLRHDEDGLFRLPPDRPAVP</sequence>
<feature type="domain" description="Methyltransferase" evidence="3">
    <location>
        <begin position="37"/>
        <end position="135"/>
    </location>
</feature>
<dbReference type="GO" id="GO:0008168">
    <property type="term" value="F:methyltransferase activity"/>
    <property type="evidence" value="ECO:0007669"/>
    <property type="project" value="UniProtKB-KW"/>
</dbReference>
<proteinExistence type="predicted"/>
<dbReference type="EMBL" id="JAMQGM010000021">
    <property type="protein sequence ID" value="MCM2577731.1"/>
    <property type="molecule type" value="Genomic_DNA"/>
</dbReference>
<evidence type="ECO:0000313" key="5">
    <source>
        <dbReference type="Proteomes" id="UP001167160"/>
    </source>
</evidence>
<accession>A0ABT0X5B4</accession>
<evidence type="ECO:0000259" key="3">
    <source>
        <dbReference type="Pfam" id="PF13649"/>
    </source>
</evidence>
<dbReference type="Proteomes" id="UP001167160">
    <property type="component" value="Unassembled WGS sequence"/>
</dbReference>
<evidence type="ECO:0000256" key="1">
    <source>
        <dbReference type="ARBA" id="ARBA00022679"/>
    </source>
</evidence>
<dbReference type="Pfam" id="PF13649">
    <property type="entry name" value="Methyltransf_25"/>
    <property type="match status" value="1"/>
</dbReference>
<dbReference type="CDD" id="cd02440">
    <property type="entry name" value="AdoMet_MTases"/>
    <property type="match status" value="1"/>
</dbReference>
<evidence type="ECO:0000256" key="2">
    <source>
        <dbReference type="SAM" id="MobiDB-lite"/>
    </source>
</evidence>
<name>A0ABT0X5B4_9ACTN</name>
<keyword evidence="4" id="KW-0489">Methyltransferase</keyword>
<evidence type="ECO:0000313" key="4">
    <source>
        <dbReference type="EMBL" id="MCM2577731.1"/>
    </source>
</evidence>
<keyword evidence="5" id="KW-1185">Reference proteome</keyword>
<keyword evidence="1" id="KW-0808">Transferase</keyword>
<dbReference type="Gene3D" id="3.40.50.150">
    <property type="entry name" value="Vaccinia Virus protein VP39"/>
    <property type="match status" value="1"/>
</dbReference>
<gene>
    <name evidence="4" type="ORF">M1E25_10250</name>
</gene>
<feature type="region of interest" description="Disordered" evidence="2">
    <location>
        <begin position="181"/>
        <end position="200"/>
    </location>
</feature>
<protein>
    <submittedName>
        <fullName evidence="4">Class I SAM-dependent methyltransferase</fullName>
    </submittedName>
</protein>
<dbReference type="RefSeq" id="WP_251412963.1">
    <property type="nucleotide sequence ID" value="NZ_JAMQGM010000021.1"/>
</dbReference>
<dbReference type="PANTHER" id="PTHR43861">
    <property type="entry name" value="TRANS-ACONITATE 2-METHYLTRANSFERASE-RELATED"/>
    <property type="match status" value="1"/>
</dbReference>
<reference evidence="4" key="1">
    <citation type="journal article" date="2023" name="Int. J. Syst. Evol. Microbiol.">
        <title>Streptomyces meridianus sp. nov. isolated from brackish water of the Tagus estuary in Alcochete, Portugal.</title>
        <authorList>
            <person name="Santos J.D.N."/>
            <person name="Klimek D."/>
            <person name="Calusinska M."/>
            <person name="Lobo Da Cunha A."/>
            <person name="Catita J."/>
            <person name="Goncalves H."/>
            <person name="Gonzalez I."/>
            <person name="Reyes F."/>
            <person name="Lage O.M."/>
        </authorList>
    </citation>
    <scope>NUCLEOTIDE SEQUENCE</scope>
    <source>
        <strain evidence="4">MTZ3.1</strain>
    </source>
</reference>
<dbReference type="SUPFAM" id="SSF53335">
    <property type="entry name" value="S-adenosyl-L-methionine-dependent methyltransferases"/>
    <property type="match status" value="1"/>
</dbReference>